<dbReference type="Pfam" id="PF07690">
    <property type="entry name" value="MFS_1"/>
    <property type="match status" value="1"/>
</dbReference>
<dbReference type="PANTHER" id="PTHR42718:SF9">
    <property type="entry name" value="MAJOR FACILITATOR SUPERFAMILY MULTIDRUG TRANSPORTER MFSC"/>
    <property type="match status" value="1"/>
</dbReference>
<feature type="transmembrane region" description="Helical" evidence="6">
    <location>
        <begin position="258"/>
        <end position="281"/>
    </location>
</feature>
<dbReference type="EMBL" id="MCGR01000022">
    <property type="protein sequence ID" value="ORY81801.1"/>
    <property type="molecule type" value="Genomic_DNA"/>
</dbReference>
<sequence length="525" mass="56122">MSESTKASPSPSIVPVEEEKLYRGVSTIPLWRLYLLVFALVLHFICNSGAIQSNNVAVGFIAQDLKFEELQIQWIQSAYQLSSGCLLLLFVPLCDRLGARSIAIFAAGFYTIWAIACANAKTPNQFIIFRALQGVGACAGIPAAFSILGQVLPVIEGSGFRALILSIYSAGAPLGSGLGTVIGGLATQYSAIQWRGIYAAFAGINGLSCILLLITCPPSPTKIVPGGVDYAGAGLITVSLTLIIFCLSQGPAVGWHTGYVVALLVVGCVLLPVFVAFEIWLERKGSTPMLRMSNFTRGRYLAMNALGLIGFASFVTWDYYAGLYYQQIQGQEAVQVMLRYMPQSLFAFLAAPAATFLLQHISTQLVFQFGALSAAMSGLIFAVSHVDDTYWNGAQFLSFALGITGACFVYCSGMLYSVSVVVPEEQSAAGGLFQVMTSLASAVGLVFSSIVANAHTSTTEPDKSFRYGFWVSVAYGLFAAVAAIPLLWGIGVLNKTGETARVEALVAHHHEKEVFDKHAEQPVSV</sequence>
<evidence type="ECO:0000256" key="2">
    <source>
        <dbReference type="ARBA" id="ARBA00022448"/>
    </source>
</evidence>
<evidence type="ECO:0000256" key="4">
    <source>
        <dbReference type="ARBA" id="ARBA00022989"/>
    </source>
</evidence>
<gene>
    <name evidence="8" type="ORF">BCR35DRAFT_331557</name>
</gene>
<dbReference type="GO" id="GO:0016020">
    <property type="term" value="C:membrane"/>
    <property type="evidence" value="ECO:0007669"/>
    <property type="project" value="UniProtKB-SubCell"/>
</dbReference>
<feature type="transmembrane region" description="Helical" evidence="6">
    <location>
        <begin position="160"/>
        <end position="185"/>
    </location>
</feature>
<dbReference type="Gene3D" id="1.20.1250.20">
    <property type="entry name" value="MFS general substrate transporter like domains"/>
    <property type="match status" value="1"/>
</dbReference>
<dbReference type="OrthoDB" id="440755at2759"/>
<dbReference type="GO" id="GO:0022857">
    <property type="term" value="F:transmembrane transporter activity"/>
    <property type="evidence" value="ECO:0007669"/>
    <property type="project" value="InterPro"/>
</dbReference>
<feature type="transmembrane region" description="Helical" evidence="6">
    <location>
        <begin position="301"/>
        <end position="320"/>
    </location>
</feature>
<reference evidence="8 9" key="1">
    <citation type="submission" date="2016-07" db="EMBL/GenBank/DDBJ databases">
        <title>Pervasive Adenine N6-methylation of Active Genes in Fungi.</title>
        <authorList>
            <consortium name="DOE Joint Genome Institute"/>
            <person name="Mondo S.J."/>
            <person name="Dannebaum R.O."/>
            <person name="Kuo R.C."/>
            <person name="Labutti K."/>
            <person name="Haridas S."/>
            <person name="Kuo A."/>
            <person name="Salamov A."/>
            <person name="Ahrendt S.R."/>
            <person name="Lipzen A."/>
            <person name="Sullivan W."/>
            <person name="Andreopoulos W.B."/>
            <person name="Clum A."/>
            <person name="Lindquist E."/>
            <person name="Daum C."/>
            <person name="Ramamoorthy G.K."/>
            <person name="Gryganskyi A."/>
            <person name="Culley D."/>
            <person name="Magnuson J.K."/>
            <person name="James T.Y."/>
            <person name="O'Malley M.A."/>
            <person name="Stajich J.E."/>
            <person name="Spatafora J.W."/>
            <person name="Visel A."/>
            <person name="Grigoriev I.V."/>
        </authorList>
    </citation>
    <scope>NUCLEOTIDE SEQUENCE [LARGE SCALE GENOMIC DNA]</scope>
    <source>
        <strain evidence="8 9">62-1032</strain>
    </source>
</reference>
<feature type="transmembrane region" description="Helical" evidence="6">
    <location>
        <begin position="127"/>
        <end position="148"/>
    </location>
</feature>
<comment type="subcellular location">
    <subcellularLocation>
        <location evidence="1">Membrane</location>
        <topology evidence="1">Multi-pass membrane protein</topology>
    </subcellularLocation>
</comment>
<feature type="domain" description="Major facilitator superfamily (MFS) profile" evidence="7">
    <location>
        <begin position="33"/>
        <end position="497"/>
    </location>
</feature>
<dbReference type="AlphaFoldDB" id="A0A1Y2FD04"/>
<feature type="transmembrane region" description="Helical" evidence="6">
    <location>
        <begin position="340"/>
        <end position="358"/>
    </location>
</feature>
<feature type="transmembrane region" description="Helical" evidence="6">
    <location>
        <begin position="30"/>
        <end position="51"/>
    </location>
</feature>
<dbReference type="PANTHER" id="PTHR42718">
    <property type="entry name" value="MAJOR FACILITATOR SUPERFAMILY MULTIDRUG TRANSPORTER MFSC"/>
    <property type="match status" value="1"/>
</dbReference>
<feature type="transmembrane region" description="Helical" evidence="6">
    <location>
        <begin position="365"/>
        <end position="384"/>
    </location>
</feature>
<dbReference type="InterPro" id="IPR020846">
    <property type="entry name" value="MFS_dom"/>
</dbReference>
<evidence type="ECO:0000256" key="6">
    <source>
        <dbReference type="SAM" id="Phobius"/>
    </source>
</evidence>
<feature type="transmembrane region" description="Helical" evidence="6">
    <location>
        <begin position="396"/>
        <end position="416"/>
    </location>
</feature>
<feature type="transmembrane region" description="Helical" evidence="6">
    <location>
        <begin position="102"/>
        <end position="121"/>
    </location>
</feature>
<feature type="transmembrane region" description="Helical" evidence="6">
    <location>
        <begin position="197"/>
        <end position="216"/>
    </location>
</feature>
<evidence type="ECO:0000256" key="3">
    <source>
        <dbReference type="ARBA" id="ARBA00022692"/>
    </source>
</evidence>
<dbReference type="PROSITE" id="PS50850">
    <property type="entry name" value="MFS"/>
    <property type="match status" value="1"/>
</dbReference>
<dbReference type="SUPFAM" id="SSF103473">
    <property type="entry name" value="MFS general substrate transporter"/>
    <property type="match status" value="1"/>
</dbReference>
<evidence type="ECO:0000313" key="8">
    <source>
        <dbReference type="EMBL" id="ORY81801.1"/>
    </source>
</evidence>
<evidence type="ECO:0000313" key="9">
    <source>
        <dbReference type="Proteomes" id="UP000193467"/>
    </source>
</evidence>
<keyword evidence="2" id="KW-0813">Transport</keyword>
<keyword evidence="3 6" id="KW-0812">Transmembrane</keyword>
<feature type="transmembrane region" description="Helical" evidence="6">
    <location>
        <begin position="428"/>
        <end position="447"/>
    </location>
</feature>
<feature type="transmembrane region" description="Helical" evidence="6">
    <location>
        <begin position="467"/>
        <end position="493"/>
    </location>
</feature>
<proteinExistence type="predicted"/>
<dbReference type="InterPro" id="IPR036259">
    <property type="entry name" value="MFS_trans_sf"/>
</dbReference>
<keyword evidence="9" id="KW-1185">Reference proteome</keyword>
<evidence type="ECO:0000259" key="7">
    <source>
        <dbReference type="PROSITE" id="PS50850"/>
    </source>
</evidence>
<evidence type="ECO:0000256" key="1">
    <source>
        <dbReference type="ARBA" id="ARBA00004141"/>
    </source>
</evidence>
<feature type="transmembrane region" description="Helical" evidence="6">
    <location>
        <begin position="228"/>
        <end position="252"/>
    </location>
</feature>
<accession>A0A1Y2FD04</accession>
<name>A0A1Y2FD04_9BASI</name>
<dbReference type="InParanoid" id="A0A1Y2FD04"/>
<dbReference type="Gene3D" id="1.20.1720.10">
    <property type="entry name" value="Multidrug resistance protein D"/>
    <property type="match status" value="1"/>
</dbReference>
<dbReference type="STRING" id="106004.A0A1Y2FD04"/>
<keyword evidence="4 6" id="KW-1133">Transmembrane helix</keyword>
<dbReference type="Proteomes" id="UP000193467">
    <property type="component" value="Unassembled WGS sequence"/>
</dbReference>
<comment type="caution">
    <text evidence="8">The sequence shown here is derived from an EMBL/GenBank/DDBJ whole genome shotgun (WGS) entry which is preliminary data.</text>
</comment>
<evidence type="ECO:0000256" key="5">
    <source>
        <dbReference type="ARBA" id="ARBA00023136"/>
    </source>
</evidence>
<dbReference type="InterPro" id="IPR011701">
    <property type="entry name" value="MFS"/>
</dbReference>
<keyword evidence="5 6" id="KW-0472">Membrane</keyword>
<organism evidence="8 9">
    <name type="scientific">Leucosporidium creatinivorum</name>
    <dbReference type="NCBI Taxonomy" id="106004"/>
    <lineage>
        <taxon>Eukaryota</taxon>
        <taxon>Fungi</taxon>
        <taxon>Dikarya</taxon>
        <taxon>Basidiomycota</taxon>
        <taxon>Pucciniomycotina</taxon>
        <taxon>Microbotryomycetes</taxon>
        <taxon>Leucosporidiales</taxon>
        <taxon>Leucosporidium</taxon>
    </lineage>
</organism>
<protein>
    <submittedName>
        <fullName evidence="8">Major facilitator superfamily domain-containing protein</fullName>
    </submittedName>
</protein>